<protein>
    <recommendedName>
        <fullName evidence="3">DUF3486 family protein</fullName>
    </recommendedName>
</protein>
<keyword evidence="2" id="KW-1185">Reference proteome</keyword>
<dbReference type="AlphaFoldDB" id="A0A840VAV1"/>
<dbReference type="EMBL" id="JACHFD010000005">
    <property type="protein sequence ID" value="MBB5351070.1"/>
    <property type="molecule type" value="Genomic_DNA"/>
</dbReference>
<reference evidence="1 2" key="1">
    <citation type="submission" date="2020-08" db="EMBL/GenBank/DDBJ databases">
        <title>Genomic Encyclopedia of Type Strains, Phase IV (KMG-IV): sequencing the most valuable type-strain genomes for metagenomic binning, comparative biology and taxonomic classification.</title>
        <authorList>
            <person name="Goeker M."/>
        </authorList>
    </citation>
    <scope>NUCLEOTIDE SEQUENCE [LARGE SCALE GENOMIC DNA]</scope>
    <source>
        <strain evidence="1 2">YC6886</strain>
    </source>
</reference>
<evidence type="ECO:0008006" key="3">
    <source>
        <dbReference type="Google" id="ProtNLM"/>
    </source>
</evidence>
<dbReference type="Proteomes" id="UP000557717">
    <property type="component" value="Unassembled WGS sequence"/>
</dbReference>
<accession>A0A840VAV1</accession>
<gene>
    <name evidence="1" type="ORF">HNR46_001304</name>
</gene>
<comment type="caution">
    <text evidence="1">The sequence shown here is derived from an EMBL/GenBank/DDBJ whole genome shotgun (WGS) entry which is preliminary data.</text>
</comment>
<name>A0A840VAV1_9BACT</name>
<organism evidence="1 2">
    <name type="scientific">Haloferula luteola</name>
    <dbReference type="NCBI Taxonomy" id="595692"/>
    <lineage>
        <taxon>Bacteria</taxon>
        <taxon>Pseudomonadati</taxon>
        <taxon>Verrucomicrobiota</taxon>
        <taxon>Verrucomicrobiia</taxon>
        <taxon>Verrucomicrobiales</taxon>
        <taxon>Verrucomicrobiaceae</taxon>
        <taxon>Haloferula</taxon>
    </lineage>
</organism>
<evidence type="ECO:0000313" key="1">
    <source>
        <dbReference type="EMBL" id="MBB5351070.1"/>
    </source>
</evidence>
<dbReference type="RefSeq" id="WP_184016925.1">
    <property type="nucleotide sequence ID" value="NZ_JACHFD010000005.1"/>
</dbReference>
<evidence type="ECO:0000313" key="2">
    <source>
        <dbReference type="Proteomes" id="UP000557717"/>
    </source>
</evidence>
<sequence>MARTHNGKIGRLPHALRREVNQRLLDGQTSTEILGWLNAESEAVRVWEAHFEGMPASAENLSNWRTGGYRKWLRQQEQIEAQKELSDYCRQIASAGGHVSEGLAARIGGELMEAIETAMEVAVDMGEGEAEAEAIDPVKRLTALTGAIASLRQADIAADRVKLDKQKTTLKAQAQKLDREKFERQTVEKFVEWAKSPAAQSILESGKPRHVQMDALRQLMFGKEVAA</sequence>
<proteinExistence type="predicted"/>